<comment type="caution">
    <text evidence="1">The sequence shown here is derived from an EMBL/GenBank/DDBJ whole genome shotgun (WGS) entry which is preliminary data.</text>
</comment>
<evidence type="ECO:0000313" key="1">
    <source>
        <dbReference type="EMBL" id="KAJ1373023.1"/>
    </source>
</evidence>
<sequence>MSAVLGPDGTDTYSIKVIEYDEAVALCDGSEQIQEVFRLLSSQRLLFKVESLTVAQGENSPKPVDNVA</sequence>
<dbReference type="EMBL" id="JAHQIW010007218">
    <property type="protein sequence ID" value="KAJ1373023.1"/>
    <property type="molecule type" value="Genomic_DNA"/>
</dbReference>
<accession>A0AAD5RBP2</accession>
<reference evidence="1" key="1">
    <citation type="submission" date="2021-06" db="EMBL/GenBank/DDBJ databases">
        <title>Parelaphostrongylus tenuis whole genome reference sequence.</title>
        <authorList>
            <person name="Garwood T.J."/>
            <person name="Larsen P.A."/>
            <person name="Fountain-Jones N.M."/>
            <person name="Garbe J.R."/>
            <person name="Macchietto M.G."/>
            <person name="Kania S.A."/>
            <person name="Gerhold R.W."/>
            <person name="Richards J.E."/>
            <person name="Wolf T.M."/>
        </authorList>
    </citation>
    <scope>NUCLEOTIDE SEQUENCE</scope>
    <source>
        <strain evidence="1">MNPRO001-30</strain>
        <tissue evidence="1">Meninges</tissue>
    </source>
</reference>
<organism evidence="1 2">
    <name type="scientific">Parelaphostrongylus tenuis</name>
    <name type="common">Meningeal worm</name>
    <dbReference type="NCBI Taxonomy" id="148309"/>
    <lineage>
        <taxon>Eukaryota</taxon>
        <taxon>Metazoa</taxon>
        <taxon>Ecdysozoa</taxon>
        <taxon>Nematoda</taxon>
        <taxon>Chromadorea</taxon>
        <taxon>Rhabditida</taxon>
        <taxon>Rhabditina</taxon>
        <taxon>Rhabditomorpha</taxon>
        <taxon>Strongyloidea</taxon>
        <taxon>Metastrongylidae</taxon>
        <taxon>Parelaphostrongylus</taxon>
    </lineage>
</organism>
<dbReference type="Proteomes" id="UP001196413">
    <property type="component" value="Unassembled WGS sequence"/>
</dbReference>
<evidence type="ECO:0000313" key="2">
    <source>
        <dbReference type="Proteomes" id="UP001196413"/>
    </source>
</evidence>
<protein>
    <submittedName>
        <fullName evidence="1">Uncharacterized protein</fullName>
    </submittedName>
</protein>
<proteinExistence type="predicted"/>
<gene>
    <name evidence="1" type="ORF">KIN20_035349</name>
</gene>
<name>A0AAD5RBP2_PARTN</name>
<keyword evidence="2" id="KW-1185">Reference proteome</keyword>
<dbReference type="AlphaFoldDB" id="A0AAD5RBP2"/>